<dbReference type="GO" id="GO:0005975">
    <property type="term" value="P:carbohydrate metabolic process"/>
    <property type="evidence" value="ECO:0007669"/>
    <property type="project" value="InterPro"/>
</dbReference>
<feature type="binding site" evidence="4">
    <location>
        <position position="176"/>
    </location>
    <ligand>
        <name>Mg(2+)</name>
        <dbReference type="ChEBI" id="CHEBI:18420"/>
    </ligand>
</feature>
<dbReference type="PANTHER" id="PTHR18901">
    <property type="entry name" value="2-DEOXYGLUCOSE-6-PHOSPHATE PHOSPHATASE 2"/>
    <property type="match status" value="1"/>
</dbReference>
<dbReference type="SFLD" id="SFLDS00003">
    <property type="entry name" value="Haloacid_Dehalogenase"/>
    <property type="match status" value="1"/>
</dbReference>
<dbReference type="RefSeq" id="WP_057777021.1">
    <property type="nucleotide sequence ID" value="NZ_AYYY01000001.1"/>
</dbReference>
<dbReference type="EMBL" id="AYYY01000001">
    <property type="protein sequence ID" value="KRM62763.1"/>
    <property type="molecule type" value="Genomic_DNA"/>
</dbReference>
<evidence type="ECO:0000256" key="5">
    <source>
        <dbReference type="PIRSR" id="PIRSR610972-4"/>
    </source>
</evidence>
<feature type="binding site" evidence="3">
    <location>
        <position position="151"/>
    </location>
    <ligand>
        <name>substrate</name>
    </ligand>
</feature>
<dbReference type="OrthoDB" id="9797743at2"/>
<dbReference type="InterPro" id="IPR023214">
    <property type="entry name" value="HAD_sf"/>
</dbReference>
<proteinExistence type="inferred from homology"/>
<sequence length="229" mass="24874">MTQFNHIAGVIFDLDGVITDTAQFHTQAWQALAAKLGVAWDVSLQNGLKGLSRMDSLALILQHGQLTDHYSLAEKKQLAAEKNTHYLSLIQQLTPDDIFPGIRAFLDELKTNGYKISLASASKNAPTILRHLQLTDYFEKIVDPATLTHGKPDPEIFLRAAEIINLQPDQCLVLEDATAGIAGINAAGETSLGVGDPNVLSAADMVFSNTADITLANIQHRMTMTTTTH</sequence>
<reference evidence="6 7" key="1">
    <citation type="journal article" date="2015" name="Genome Announc.">
        <title>Expanding the biotechnology potential of lactobacilli through comparative genomics of 213 strains and associated genera.</title>
        <authorList>
            <person name="Sun Z."/>
            <person name="Harris H.M."/>
            <person name="McCann A."/>
            <person name="Guo C."/>
            <person name="Argimon S."/>
            <person name="Zhang W."/>
            <person name="Yang X."/>
            <person name="Jeffery I.B."/>
            <person name="Cooney J.C."/>
            <person name="Kagawa T.F."/>
            <person name="Liu W."/>
            <person name="Song Y."/>
            <person name="Salvetti E."/>
            <person name="Wrobel A."/>
            <person name="Rasinkangas P."/>
            <person name="Parkhill J."/>
            <person name="Rea M.C."/>
            <person name="O'Sullivan O."/>
            <person name="Ritari J."/>
            <person name="Douillard F.P."/>
            <person name="Paul Ross R."/>
            <person name="Yang R."/>
            <person name="Briner A.E."/>
            <person name="Felis G.E."/>
            <person name="de Vos W.M."/>
            <person name="Barrangou R."/>
            <person name="Klaenhammer T.R."/>
            <person name="Caufield P.W."/>
            <person name="Cui Y."/>
            <person name="Zhang H."/>
            <person name="O'Toole P.W."/>
        </authorList>
    </citation>
    <scope>NUCLEOTIDE SEQUENCE [LARGE SCALE GENOMIC DNA]</scope>
    <source>
        <strain evidence="6 7">DSM 20634</strain>
    </source>
</reference>
<evidence type="ECO:0000256" key="1">
    <source>
        <dbReference type="ARBA" id="ARBA00006171"/>
    </source>
</evidence>
<dbReference type="InterPro" id="IPR010972">
    <property type="entry name" value="Beta-PGM"/>
</dbReference>
<dbReference type="NCBIfam" id="TIGR01990">
    <property type="entry name" value="bPGM"/>
    <property type="match status" value="1"/>
</dbReference>
<accession>A0A0R2AEN5</accession>
<comment type="cofactor">
    <cofactor evidence="4">
        <name>Mg(2+)</name>
        <dbReference type="ChEBI" id="CHEBI:18420"/>
    </cofactor>
    <text evidence="4">Binds 2 magnesium ions per subunit.</text>
</comment>
<feature type="binding site" evidence="3">
    <location>
        <begin position="13"/>
        <end position="15"/>
    </location>
    <ligand>
        <name>substrate</name>
    </ligand>
</feature>
<feature type="binding site" evidence="4">
    <location>
        <position position="13"/>
    </location>
    <ligand>
        <name>Mg(2+)</name>
        <dbReference type="ChEBI" id="CHEBI:18420"/>
    </ligand>
</feature>
<dbReference type="PATRIC" id="fig|1423813.3.peg.1216"/>
<feature type="site" description="Important for catalytic activity and assists the phosphoryl transfer reaction to Asp8 by balancing charge and orienting the reacting groups" evidence="5">
    <location>
        <position position="120"/>
    </location>
</feature>
<dbReference type="InterPro" id="IPR036412">
    <property type="entry name" value="HAD-like_sf"/>
</dbReference>
<feature type="binding site" evidence="3">
    <location>
        <position position="82"/>
    </location>
    <ligand>
        <name>substrate</name>
    </ligand>
</feature>
<dbReference type="Proteomes" id="UP000051733">
    <property type="component" value="Unassembled WGS sequence"/>
</dbReference>
<comment type="similarity">
    <text evidence="1">Belongs to the HAD-like hydrolase superfamily. CbbY/CbbZ/Gph/YieH family.</text>
</comment>
<feature type="active site" description="Nucleophile" evidence="2">
    <location>
        <position position="13"/>
    </location>
</feature>
<name>A0A0R2AEN5_9LACO</name>
<dbReference type="STRING" id="1423813.FC26_GL001194"/>
<dbReference type="SUPFAM" id="SSF56784">
    <property type="entry name" value="HAD-like"/>
    <property type="match status" value="1"/>
</dbReference>
<feature type="binding site" evidence="4">
    <location>
        <position position="175"/>
    </location>
    <ligand>
        <name>Mg(2+)</name>
        <dbReference type="ChEBI" id="CHEBI:18420"/>
    </ligand>
</feature>
<protein>
    <submittedName>
        <fullName evidence="6">Beta-phosphoglucomutase</fullName>
    </submittedName>
</protein>
<dbReference type="PANTHER" id="PTHR18901:SF38">
    <property type="entry name" value="PSEUDOURIDINE-5'-PHOSPHATASE"/>
    <property type="match status" value="1"/>
</dbReference>
<dbReference type="InterPro" id="IPR006439">
    <property type="entry name" value="HAD-SF_hydro_IA"/>
</dbReference>
<evidence type="ECO:0000313" key="7">
    <source>
        <dbReference type="Proteomes" id="UP000051733"/>
    </source>
</evidence>
<feature type="site" description="Important for catalytic activity and assists the phosphoryl transfer reaction to Asp8 by balancing charge and orienting the reacting groups" evidence="5">
    <location>
        <position position="151"/>
    </location>
</feature>
<dbReference type="Gene3D" id="1.10.150.240">
    <property type="entry name" value="Putative phosphatase, domain 2"/>
    <property type="match status" value="1"/>
</dbReference>
<dbReference type="SFLD" id="SFLDG01129">
    <property type="entry name" value="C1.5:_HAD__Beta-PGM__Phosphata"/>
    <property type="match status" value="1"/>
</dbReference>
<dbReference type="InterPro" id="IPR010976">
    <property type="entry name" value="B-phosphoglucomutase_hydrolase"/>
</dbReference>
<keyword evidence="7" id="KW-1185">Reference proteome</keyword>
<feature type="binding site" evidence="3">
    <location>
        <begin position="48"/>
        <end position="53"/>
    </location>
    <ligand>
        <name>substrate</name>
    </ligand>
</feature>
<dbReference type="GO" id="GO:0000287">
    <property type="term" value="F:magnesium ion binding"/>
    <property type="evidence" value="ECO:0007669"/>
    <property type="project" value="InterPro"/>
</dbReference>
<keyword evidence="4" id="KW-0460">Magnesium</keyword>
<keyword evidence="4" id="KW-0479">Metal-binding</keyword>
<dbReference type="GO" id="GO:0008801">
    <property type="term" value="F:beta-phosphoglucomutase activity"/>
    <property type="evidence" value="ECO:0007669"/>
    <property type="project" value="InterPro"/>
</dbReference>
<evidence type="ECO:0000256" key="2">
    <source>
        <dbReference type="PIRSR" id="PIRSR610972-1"/>
    </source>
</evidence>
<comment type="caution">
    <text evidence="6">The sequence shown here is derived from an EMBL/GenBank/DDBJ whole genome shotgun (WGS) entry which is preliminary data.</text>
</comment>
<feature type="binding site" evidence="3">
    <location>
        <begin position="120"/>
        <end position="124"/>
    </location>
    <ligand>
        <name>substrate</name>
    </ligand>
</feature>
<evidence type="ECO:0000313" key="6">
    <source>
        <dbReference type="EMBL" id="KRM62763.1"/>
    </source>
</evidence>
<dbReference type="Pfam" id="PF00702">
    <property type="entry name" value="Hydrolase"/>
    <property type="match status" value="1"/>
</dbReference>
<gene>
    <name evidence="6" type="ORF">FC26_GL001194</name>
</gene>
<dbReference type="NCBIfam" id="TIGR02009">
    <property type="entry name" value="PGMB-YQAB-SF"/>
    <property type="match status" value="1"/>
</dbReference>
<dbReference type="AlphaFoldDB" id="A0A0R2AEN5"/>
<dbReference type="NCBIfam" id="TIGR01509">
    <property type="entry name" value="HAD-SF-IA-v3"/>
    <property type="match status" value="1"/>
</dbReference>
<feature type="binding site" evidence="3">
    <location>
        <position position="56"/>
    </location>
    <ligand>
        <name>substrate</name>
    </ligand>
</feature>
<feature type="binding site" evidence="3">
    <location>
        <position position="29"/>
    </location>
    <ligand>
        <name>substrate</name>
    </ligand>
</feature>
<dbReference type="InterPro" id="IPR023198">
    <property type="entry name" value="PGP-like_dom2"/>
</dbReference>
<feature type="binding site" evidence="4">
    <location>
        <position position="15"/>
    </location>
    <ligand>
        <name>Mg(2+)</name>
        <dbReference type="ChEBI" id="CHEBI:18420"/>
    </ligand>
</feature>
<organism evidence="6 7">
    <name type="scientific">Paucilactobacillus vaccinostercus DSM 20634</name>
    <dbReference type="NCBI Taxonomy" id="1423813"/>
    <lineage>
        <taxon>Bacteria</taxon>
        <taxon>Bacillati</taxon>
        <taxon>Bacillota</taxon>
        <taxon>Bacilli</taxon>
        <taxon>Lactobacillales</taxon>
        <taxon>Lactobacillaceae</taxon>
        <taxon>Paucilactobacillus</taxon>
    </lineage>
</organism>
<evidence type="ECO:0000256" key="3">
    <source>
        <dbReference type="PIRSR" id="PIRSR610972-2"/>
    </source>
</evidence>
<dbReference type="Gene3D" id="3.40.50.1000">
    <property type="entry name" value="HAD superfamily/HAD-like"/>
    <property type="match status" value="1"/>
</dbReference>
<dbReference type="SFLD" id="SFLDG01135">
    <property type="entry name" value="C1.5.6:_HAD__Beta-PGM__Phospha"/>
    <property type="match status" value="1"/>
</dbReference>
<feature type="active site" description="Proton donor/acceptor" evidence="2">
    <location>
        <position position="15"/>
    </location>
</feature>
<dbReference type="CDD" id="cd02598">
    <property type="entry name" value="HAD_BPGM"/>
    <property type="match status" value="1"/>
</dbReference>
<dbReference type="SFLD" id="SFLDF00046">
    <property type="entry name" value="beta-phosphoglucomutase"/>
    <property type="match status" value="1"/>
</dbReference>
<evidence type="ECO:0000256" key="4">
    <source>
        <dbReference type="PIRSR" id="PIRSR610972-3"/>
    </source>
</evidence>